<evidence type="ECO:0000313" key="1">
    <source>
        <dbReference type="EMBL" id="AFU60379.1"/>
    </source>
</evidence>
<dbReference type="BioCyc" id="CNIT1237085:G1324-3465-MONOMER"/>
<name>K0IP24_NITGG</name>
<dbReference type="Proteomes" id="UP000008037">
    <property type="component" value="Chromosome"/>
</dbReference>
<dbReference type="HOGENOM" id="CLU_703251_0_0_2"/>
<evidence type="ECO:0000313" key="2">
    <source>
        <dbReference type="Proteomes" id="UP000008037"/>
    </source>
</evidence>
<proteinExistence type="predicted"/>
<organism evidence="1 2">
    <name type="scientific">Nitrososphaera gargensis (strain Ga9.2)</name>
    <dbReference type="NCBI Taxonomy" id="1237085"/>
    <lineage>
        <taxon>Archaea</taxon>
        <taxon>Nitrososphaerota</taxon>
        <taxon>Nitrososphaeria</taxon>
        <taxon>Nitrososphaerales</taxon>
        <taxon>Nitrososphaeraceae</taxon>
        <taxon>Nitrososphaera</taxon>
    </lineage>
</organism>
<dbReference type="OrthoDB" id="9050at2157"/>
<dbReference type="STRING" id="1237085.Ngar_c34640"/>
<protein>
    <submittedName>
        <fullName evidence="1">Uncharacterized protein</fullName>
    </submittedName>
</protein>
<keyword evidence="2" id="KW-1185">Reference proteome</keyword>
<dbReference type="InterPro" id="IPR048068">
    <property type="entry name" value="LarA-like"/>
</dbReference>
<dbReference type="KEGG" id="nga:Ngar_c34640"/>
<accession>K0IP24</accession>
<dbReference type="PANTHER" id="PTHR33171">
    <property type="entry name" value="LAR_N DOMAIN-CONTAINING PROTEIN"/>
    <property type="match status" value="1"/>
</dbReference>
<dbReference type="Gene3D" id="3.90.226.30">
    <property type="match status" value="1"/>
</dbReference>
<dbReference type="InterPro" id="IPR043166">
    <property type="entry name" value="LarA-like_C"/>
</dbReference>
<dbReference type="PANTHER" id="PTHR33171:SF17">
    <property type="entry name" value="LARA-LIKE N-TERMINAL DOMAIN-CONTAINING PROTEIN"/>
    <property type="match status" value="1"/>
</dbReference>
<dbReference type="InParanoid" id="K0IP24"/>
<gene>
    <name evidence="1" type="ordered locus">Ngar_c34640</name>
</gene>
<dbReference type="GeneID" id="13797274"/>
<sequence>MTYTCKKRIYFNPYYTDWMPEIWLRYGTTDVVLDIKFENLANQISAGFQLLPEDQVRATVAGVPLTDNMLILALSGSKAAAKTITMLAEEARAKGFNFTVDVPQKMAGALRASLAGNEMISINRIDYQSSLQERMGKFQSTVVISSVAYDPLFGFAGAPTMLLRNLLLAGPIMAEAFKARKDNRPTPGVQGEPLKVAISAATGIPATSVELVASSEGIAGIHTGSINEAFEKAVSQLQSISAVETDPVKCAVISASSEAGTHSTLAGSLNSLWNSVHIVKEGGSAILLAENREGVGGGALQMFIEGRLKPEQLRESPYIDGLEHLLFIEELRQKCELGLVSTLPHYYARTKLGFSTYASMKDILDKLPEKHGKNFRALVLSDADIVLLKSKA</sequence>
<reference evidence="1 2" key="1">
    <citation type="journal article" date="2012" name="Environ. Microbiol.">
        <title>The genome of the ammonia-oxidizing Candidatus Nitrososphaera gargensis: insights into metabolic versatility and environmental adaptations.</title>
        <authorList>
            <person name="Spang A."/>
            <person name="Poehlein A."/>
            <person name="Offre P."/>
            <person name="Zumbragel S."/>
            <person name="Haider S."/>
            <person name="Rychlik N."/>
            <person name="Nowka B."/>
            <person name="Schmeisser C."/>
            <person name="Lebedeva E.V."/>
            <person name="Rattei T."/>
            <person name="Bohm C."/>
            <person name="Schmid M."/>
            <person name="Galushko A."/>
            <person name="Hatzenpichler R."/>
            <person name="Weinmaier T."/>
            <person name="Daniel R."/>
            <person name="Schleper C."/>
            <person name="Spieck E."/>
            <person name="Streit W."/>
            <person name="Wagner M."/>
        </authorList>
    </citation>
    <scope>NUCLEOTIDE SEQUENCE [LARGE SCALE GENOMIC DNA]</scope>
    <source>
        <strain evidence="2">Ga9.2</strain>
    </source>
</reference>
<dbReference type="EMBL" id="CP002408">
    <property type="protein sequence ID" value="AFU60379.1"/>
    <property type="molecule type" value="Genomic_DNA"/>
</dbReference>
<dbReference type="RefSeq" id="WP_015020911.1">
    <property type="nucleotide sequence ID" value="NC_018719.1"/>
</dbReference>
<dbReference type="AlphaFoldDB" id="K0IP24"/>